<protein>
    <submittedName>
        <fullName evidence="1">RCG22982</fullName>
    </submittedName>
</protein>
<dbReference type="Proteomes" id="UP000234681">
    <property type="component" value="Chromosome 1"/>
</dbReference>
<dbReference type="EMBL" id="CH474033">
    <property type="protein sequence ID" value="EDL99768.1"/>
    <property type="molecule type" value="Genomic_DNA"/>
</dbReference>
<sequence length="82" mass="8428">MGENWNAKLLKLGKFYLQSQKSLRQLAGLHRWESRGVQTWGGSGLRGAREGGTKISAAAGAARGILGESAISSAASGTAAGL</sequence>
<gene>
    <name evidence="1" type="ORF">rCG_22982</name>
</gene>
<proteinExistence type="predicted"/>
<evidence type="ECO:0000313" key="1">
    <source>
        <dbReference type="EMBL" id="EDL99768.1"/>
    </source>
</evidence>
<organism evidence="1 2">
    <name type="scientific">Rattus norvegicus</name>
    <name type="common">Rat</name>
    <dbReference type="NCBI Taxonomy" id="10116"/>
    <lineage>
        <taxon>Eukaryota</taxon>
        <taxon>Metazoa</taxon>
        <taxon>Chordata</taxon>
        <taxon>Craniata</taxon>
        <taxon>Vertebrata</taxon>
        <taxon>Euteleostomi</taxon>
        <taxon>Mammalia</taxon>
        <taxon>Eutheria</taxon>
        <taxon>Euarchontoglires</taxon>
        <taxon>Glires</taxon>
        <taxon>Rodentia</taxon>
        <taxon>Myomorpha</taxon>
        <taxon>Muroidea</taxon>
        <taxon>Muridae</taxon>
        <taxon>Murinae</taxon>
        <taxon>Rattus</taxon>
    </lineage>
</organism>
<name>A6KB97_RAT</name>
<reference evidence="1 2" key="1">
    <citation type="submission" date="2005-09" db="EMBL/GenBank/DDBJ databases">
        <authorList>
            <person name="Mural R.J."/>
            <person name="Li P.W."/>
            <person name="Adams M.D."/>
            <person name="Amanatides P.G."/>
            <person name="Baden-Tillson H."/>
            <person name="Barnstead M."/>
            <person name="Chin S.H."/>
            <person name="Dew I."/>
            <person name="Evans C.A."/>
            <person name="Ferriera S."/>
            <person name="Flanigan M."/>
            <person name="Fosler C."/>
            <person name="Glodek A."/>
            <person name="Gu Z."/>
            <person name="Holt R.A."/>
            <person name="Jennings D."/>
            <person name="Kraft C.L."/>
            <person name="Lu F."/>
            <person name="Nguyen T."/>
            <person name="Nusskern D.R."/>
            <person name="Pfannkoch C.M."/>
            <person name="Sitter C."/>
            <person name="Sutton G.G."/>
            <person name="Venter J.C."/>
            <person name="Wang Z."/>
            <person name="Woodage T."/>
            <person name="Zheng X.H."/>
            <person name="Zhong F."/>
        </authorList>
    </citation>
    <scope>NUCLEOTIDE SEQUENCE [LARGE SCALE GENOMIC DNA]</scope>
    <source>
        <strain>BN</strain>
        <strain evidence="2">Sprague-Dawley</strain>
    </source>
</reference>
<accession>A6KB97</accession>
<evidence type="ECO:0000313" key="2">
    <source>
        <dbReference type="Proteomes" id="UP000234681"/>
    </source>
</evidence>
<dbReference type="AlphaFoldDB" id="A6KB97"/>